<feature type="transmembrane region" description="Helical" evidence="1">
    <location>
        <begin position="16"/>
        <end position="38"/>
    </location>
</feature>
<organism evidence="2 3">
    <name type="scientific">Phytomonospora endophytica</name>
    <dbReference type="NCBI Taxonomy" id="714109"/>
    <lineage>
        <taxon>Bacteria</taxon>
        <taxon>Bacillati</taxon>
        <taxon>Actinomycetota</taxon>
        <taxon>Actinomycetes</taxon>
        <taxon>Micromonosporales</taxon>
        <taxon>Micromonosporaceae</taxon>
        <taxon>Phytomonospora</taxon>
    </lineage>
</organism>
<keyword evidence="3" id="KW-1185">Reference proteome</keyword>
<dbReference type="EMBL" id="JACHGT010000017">
    <property type="protein sequence ID" value="MBB6038547.1"/>
    <property type="molecule type" value="Genomic_DNA"/>
</dbReference>
<dbReference type="Pfam" id="PF18895">
    <property type="entry name" value="T4SS_pilin"/>
    <property type="match status" value="1"/>
</dbReference>
<evidence type="ECO:0000313" key="2">
    <source>
        <dbReference type="EMBL" id="MBB6038547.1"/>
    </source>
</evidence>
<evidence type="ECO:0000256" key="1">
    <source>
        <dbReference type="SAM" id="Phobius"/>
    </source>
</evidence>
<dbReference type="RefSeq" id="WP_221331233.1">
    <property type="nucleotide sequence ID" value="NZ_BONT01000069.1"/>
</dbReference>
<reference evidence="2 3" key="1">
    <citation type="submission" date="2020-08" db="EMBL/GenBank/DDBJ databases">
        <title>Genomic Encyclopedia of Type Strains, Phase IV (KMG-IV): sequencing the most valuable type-strain genomes for metagenomic binning, comparative biology and taxonomic classification.</title>
        <authorList>
            <person name="Goeker M."/>
        </authorList>
    </citation>
    <scope>NUCLEOTIDE SEQUENCE [LARGE SCALE GENOMIC DNA]</scope>
    <source>
        <strain evidence="2 3">YIM 65646</strain>
    </source>
</reference>
<name>A0A841FYX5_9ACTN</name>
<accession>A0A841FYX5</accession>
<keyword evidence="1" id="KW-0472">Membrane</keyword>
<sequence length="149" mass="15385">METPRSSKASSHRGRWLDIAVLAVLVTASAVVLCTSRYGDVDTTALHGAVLVAAPAELADPPPGYEESNQAQETLLAVIRNIRNVIMGLLAAFATLLLTIAGVRYLAGGGDPGETDRAKAGLRAAAIGYGLAVLAPVLAALLSYVVSFQ</sequence>
<gene>
    <name evidence="2" type="ORF">HNR73_006433</name>
</gene>
<protein>
    <submittedName>
        <fullName evidence="2">Uncharacterized protein</fullName>
    </submittedName>
</protein>
<dbReference type="AlphaFoldDB" id="A0A841FYX5"/>
<feature type="transmembrane region" description="Helical" evidence="1">
    <location>
        <begin position="126"/>
        <end position="146"/>
    </location>
</feature>
<keyword evidence="1" id="KW-1133">Transmembrane helix</keyword>
<evidence type="ECO:0000313" key="3">
    <source>
        <dbReference type="Proteomes" id="UP000548476"/>
    </source>
</evidence>
<proteinExistence type="predicted"/>
<keyword evidence="1" id="KW-0812">Transmembrane</keyword>
<dbReference type="InterPro" id="IPR043993">
    <property type="entry name" value="T4SS_pilin"/>
</dbReference>
<feature type="transmembrane region" description="Helical" evidence="1">
    <location>
        <begin position="85"/>
        <end position="106"/>
    </location>
</feature>
<dbReference type="Proteomes" id="UP000548476">
    <property type="component" value="Unassembled WGS sequence"/>
</dbReference>
<comment type="caution">
    <text evidence="2">The sequence shown here is derived from an EMBL/GenBank/DDBJ whole genome shotgun (WGS) entry which is preliminary data.</text>
</comment>